<comment type="caution">
    <text evidence="1">The sequence shown here is derived from an EMBL/GenBank/DDBJ whole genome shotgun (WGS) entry which is preliminary data.</text>
</comment>
<evidence type="ECO:0000313" key="2">
    <source>
        <dbReference type="Proteomes" id="UP000605970"/>
    </source>
</evidence>
<dbReference type="AlphaFoldDB" id="A0A8S9ZRX1"/>
<evidence type="ECO:0000313" key="1">
    <source>
        <dbReference type="EMBL" id="KAF7636227.1"/>
    </source>
</evidence>
<name>A0A8S9ZRX1_9BILA</name>
<protein>
    <submittedName>
        <fullName evidence="1">Uncharacterized protein</fullName>
    </submittedName>
</protein>
<sequence length="101" mass="12047">MNKNNENYKQQKEHLLNLKNIRPNATIKNLWDQLQQHYKHKTVCYATCARWLRAERVGALELRIEAVEEFIKGRFNYNIVDALTHALHQRQIVENHENIAP</sequence>
<keyword evidence="2" id="KW-1185">Reference proteome</keyword>
<proteinExistence type="predicted"/>
<gene>
    <name evidence="1" type="ORF">Mgra_00004355</name>
</gene>
<reference evidence="1" key="1">
    <citation type="journal article" date="2020" name="Ecol. Evol.">
        <title>Genome structure and content of the rice root-knot nematode (Meloidogyne graminicola).</title>
        <authorList>
            <person name="Phan N.T."/>
            <person name="Danchin E.G.J."/>
            <person name="Klopp C."/>
            <person name="Perfus-Barbeoch L."/>
            <person name="Kozlowski D.K."/>
            <person name="Koutsovoulos G.D."/>
            <person name="Lopez-Roques C."/>
            <person name="Bouchez O."/>
            <person name="Zahm M."/>
            <person name="Besnard G."/>
            <person name="Bellafiore S."/>
        </authorList>
    </citation>
    <scope>NUCLEOTIDE SEQUENCE</scope>
    <source>
        <strain evidence="1">VN-18</strain>
    </source>
</reference>
<dbReference type="EMBL" id="JABEBT010000032">
    <property type="protein sequence ID" value="KAF7636227.1"/>
    <property type="molecule type" value="Genomic_DNA"/>
</dbReference>
<accession>A0A8S9ZRX1</accession>
<organism evidence="1 2">
    <name type="scientific">Meloidogyne graminicola</name>
    <dbReference type="NCBI Taxonomy" id="189291"/>
    <lineage>
        <taxon>Eukaryota</taxon>
        <taxon>Metazoa</taxon>
        <taxon>Ecdysozoa</taxon>
        <taxon>Nematoda</taxon>
        <taxon>Chromadorea</taxon>
        <taxon>Rhabditida</taxon>
        <taxon>Tylenchina</taxon>
        <taxon>Tylenchomorpha</taxon>
        <taxon>Tylenchoidea</taxon>
        <taxon>Meloidogynidae</taxon>
        <taxon>Meloidogyninae</taxon>
        <taxon>Meloidogyne</taxon>
    </lineage>
</organism>
<dbReference type="Proteomes" id="UP000605970">
    <property type="component" value="Unassembled WGS sequence"/>
</dbReference>